<gene>
    <name evidence="1" type="ORF">HYPSUDRAFT_208335</name>
</gene>
<protein>
    <submittedName>
        <fullName evidence="1">Uncharacterized protein</fullName>
    </submittedName>
</protein>
<sequence>MASILAVGLQLLHTGLVPRLPPSLEIPKPFDREHRACRRASSACWWLSEAKGGCDVRGGTGGWQQLAGGGPRRRKAVFGRRPGSAAATMSPQLSGTRNVAHARRDAREGAVAVDSGGWKWWRAENGQQPSSTPLGAAMLVQPPSQRHRSGLSTRCTQKCCNSSIAHQTRVGRVMAHAQDTMLVQALLRLCWRPEGHGRGSNGAPVRG</sequence>
<accession>A0A0D2KJQ7</accession>
<reference evidence="2" key="1">
    <citation type="submission" date="2014-04" db="EMBL/GenBank/DDBJ databases">
        <title>Evolutionary Origins and Diversification of the Mycorrhizal Mutualists.</title>
        <authorList>
            <consortium name="DOE Joint Genome Institute"/>
            <consortium name="Mycorrhizal Genomics Consortium"/>
            <person name="Kohler A."/>
            <person name="Kuo A."/>
            <person name="Nagy L.G."/>
            <person name="Floudas D."/>
            <person name="Copeland A."/>
            <person name="Barry K.W."/>
            <person name="Cichocki N."/>
            <person name="Veneault-Fourrey C."/>
            <person name="LaButti K."/>
            <person name="Lindquist E.A."/>
            <person name="Lipzen A."/>
            <person name="Lundell T."/>
            <person name="Morin E."/>
            <person name="Murat C."/>
            <person name="Riley R."/>
            <person name="Ohm R."/>
            <person name="Sun H."/>
            <person name="Tunlid A."/>
            <person name="Henrissat B."/>
            <person name="Grigoriev I.V."/>
            <person name="Hibbett D.S."/>
            <person name="Martin F."/>
        </authorList>
    </citation>
    <scope>NUCLEOTIDE SEQUENCE [LARGE SCALE GENOMIC DNA]</scope>
    <source>
        <strain evidence="2">FD-334 SS-4</strain>
    </source>
</reference>
<dbReference type="EMBL" id="KN817662">
    <property type="protein sequence ID" value="KJA14872.1"/>
    <property type="molecule type" value="Genomic_DNA"/>
</dbReference>
<name>A0A0D2KJQ7_HYPSF</name>
<keyword evidence="2" id="KW-1185">Reference proteome</keyword>
<evidence type="ECO:0000313" key="1">
    <source>
        <dbReference type="EMBL" id="KJA14872.1"/>
    </source>
</evidence>
<dbReference type="Proteomes" id="UP000054270">
    <property type="component" value="Unassembled WGS sequence"/>
</dbReference>
<proteinExistence type="predicted"/>
<dbReference type="AlphaFoldDB" id="A0A0D2KJQ7"/>
<evidence type="ECO:0000313" key="2">
    <source>
        <dbReference type="Proteomes" id="UP000054270"/>
    </source>
</evidence>
<organism evidence="1 2">
    <name type="scientific">Hypholoma sublateritium (strain FD-334 SS-4)</name>
    <dbReference type="NCBI Taxonomy" id="945553"/>
    <lineage>
        <taxon>Eukaryota</taxon>
        <taxon>Fungi</taxon>
        <taxon>Dikarya</taxon>
        <taxon>Basidiomycota</taxon>
        <taxon>Agaricomycotina</taxon>
        <taxon>Agaricomycetes</taxon>
        <taxon>Agaricomycetidae</taxon>
        <taxon>Agaricales</taxon>
        <taxon>Agaricineae</taxon>
        <taxon>Strophariaceae</taxon>
        <taxon>Hypholoma</taxon>
    </lineage>
</organism>